<gene>
    <name evidence="1" type="ORF">PR048_026202</name>
</gene>
<evidence type="ECO:0000313" key="2">
    <source>
        <dbReference type="Proteomes" id="UP001159363"/>
    </source>
</evidence>
<keyword evidence="2" id="KW-1185">Reference proteome</keyword>
<protein>
    <submittedName>
        <fullName evidence="1">Uncharacterized protein</fullName>
    </submittedName>
</protein>
<evidence type="ECO:0000313" key="1">
    <source>
        <dbReference type="EMBL" id="KAJ8872596.1"/>
    </source>
</evidence>
<proteinExistence type="predicted"/>
<name>A0ABQ9GKP2_9NEOP</name>
<sequence>MRYNCNLGTLRENVLSLLHKGHSGMIKTKLKAWQLPYIYIRVKICKTILRNIREEKTDFRNLLREYCSTSLPVMEFSPAQLLFSQRIRTKLPMSHTVLKPRLVIEALDS</sequence>
<comment type="caution">
    <text evidence="1">The sequence shown here is derived from an EMBL/GenBank/DDBJ whole genome shotgun (WGS) entry which is preliminary data.</text>
</comment>
<dbReference type="EMBL" id="JARBHB010000011">
    <property type="protein sequence ID" value="KAJ8872596.1"/>
    <property type="molecule type" value="Genomic_DNA"/>
</dbReference>
<accession>A0ABQ9GKP2</accession>
<organism evidence="1 2">
    <name type="scientific">Dryococelus australis</name>
    <dbReference type="NCBI Taxonomy" id="614101"/>
    <lineage>
        <taxon>Eukaryota</taxon>
        <taxon>Metazoa</taxon>
        <taxon>Ecdysozoa</taxon>
        <taxon>Arthropoda</taxon>
        <taxon>Hexapoda</taxon>
        <taxon>Insecta</taxon>
        <taxon>Pterygota</taxon>
        <taxon>Neoptera</taxon>
        <taxon>Polyneoptera</taxon>
        <taxon>Phasmatodea</taxon>
        <taxon>Verophasmatodea</taxon>
        <taxon>Anareolatae</taxon>
        <taxon>Phasmatidae</taxon>
        <taxon>Eurycanthinae</taxon>
        <taxon>Dryococelus</taxon>
    </lineage>
</organism>
<dbReference type="Proteomes" id="UP001159363">
    <property type="component" value="Chromosome 10"/>
</dbReference>
<reference evidence="1 2" key="1">
    <citation type="submission" date="2023-02" db="EMBL/GenBank/DDBJ databases">
        <title>LHISI_Scaffold_Assembly.</title>
        <authorList>
            <person name="Stuart O.P."/>
            <person name="Cleave R."/>
            <person name="Magrath M.J.L."/>
            <person name="Mikheyev A.S."/>
        </authorList>
    </citation>
    <scope>NUCLEOTIDE SEQUENCE [LARGE SCALE GENOMIC DNA]</scope>
    <source>
        <strain evidence="1">Daus_M_001</strain>
        <tissue evidence="1">Leg muscle</tissue>
    </source>
</reference>